<protein>
    <recommendedName>
        <fullName evidence="1">DUF3850 domain-containing protein</fullName>
    </recommendedName>
</protein>
<reference evidence="2 3" key="1">
    <citation type="submission" date="2017-08" db="EMBL/GenBank/DDBJ databases">
        <title>Characterization and complete genome sequence of novel bacteriophage infecting the causal agent of bacterial fruit blotch, Acidovorax citrulli.</title>
        <authorList>
            <person name="Midani A.R."/>
            <person name="Park S.-H."/>
            <person name="Choi T.-J."/>
        </authorList>
    </citation>
    <scope>NUCLEOTIDE SEQUENCE [LARGE SCALE GENOMIC DNA]</scope>
</reference>
<dbReference type="OrthoDB" id="20998at10239"/>
<accession>A0A218M384</accession>
<organism evidence="2 3">
    <name type="scientific">Acidovorax phage ACP17</name>
    <dbReference type="NCBI Taxonomy" id="2010329"/>
    <lineage>
        <taxon>Viruses</taxon>
        <taxon>Duplodnaviria</taxon>
        <taxon>Heunggongvirae</taxon>
        <taxon>Uroviricota</taxon>
        <taxon>Caudoviricetes</taxon>
        <taxon>Busanvirus</taxon>
        <taxon>Busanvirus ACP17</taxon>
    </lineage>
</organism>
<dbReference type="SUPFAM" id="SSF88697">
    <property type="entry name" value="PUA domain-like"/>
    <property type="match status" value="1"/>
</dbReference>
<evidence type="ECO:0000259" key="1">
    <source>
        <dbReference type="Pfam" id="PF12961"/>
    </source>
</evidence>
<dbReference type="RefSeq" id="YP_009609831.1">
    <property type="nucleotide sequence ID" value="NC_041997.1"/>
</dbReference>
<dbReference type="KEGG" id="vg:40085916"/>
<keyword evidence="3" id="KW-1185">Reference proteome</keyword>
<dbReference type="EMBL" id="KY979132">
    <property type="protein sequence ID" value="ASD50512.1"/>
    <property type="molecule type" value="Genomic_DNA"/>
</dbReference>
<evidence type="ECO:0000313" key="3">
    <source>
        <dbReference type="Proteomes" id="UP000224101"/>
    </source>
</evidence>
<sequence>MRNPFHELKLVQPFFDDVVALKKTFEIRLDDRQDGFEVGDILHLKEWTPSGHTGREVVMQVTYVLRGRDYPGYGLDPNYVILSIQPKKD</sequence>
<feature type="domain" description="DUF3850" evidence="1">
    <location>
        <begin position="6"/>
        <end position="84"/>
    </location>
</feature>
<dbReference type="GeneID" id="40085916"/>
<proteinExistence type="predicted"/>
<dbReference type="Gene3D" id="2.30.130.30">
    <property type="entry name" value="Hypothetical protein"/>
    <property type="match status" value="1"/>
</dbReference>
<name>A0A218M384_9CAUD</name>
<evidence type="ECO:0000313" key="2">
    <source>
        <dbReference type="EMBL" id="ASD50512.1"/>
    </source>
</evidence>
<dbReference type="InterPro" id="IPR039440">
    <property type="entry name" value="DUF3850"/>
</dbReference>
<dbReference type="Pfam" id="PF12961">
    <property type="entry name" value="DUF3850"/>
    <property type="match status" value="1"/>
</dbReference>
<dbReference type="InterPro" id="IPR015947">
    <property type="entry name" value="PUA-like_sf"/>
</dbReference>
<dbReference type="Proteomes" id="UP000224101">
    <property type="component" value="Segment"/>
</dbReference>